<name>A0ABW5R1H1_9BACL</name>
<protein>
    <submittedName>
        <fullName evidence="1">DUF1934 domain-containing protein</fullName>
    </submittedName>
</protein>
<organism evidence="1 2">
    <name type="scientific">Paenibacillus thailandensis</name>
    <dbReference type="NCBI Taxonomy" id="393250"/>
    <lineage>
        <taxon>Bacteria</taxon>
        <taxon>Bacillati</taxon>
        <taxon>Bacillota</taxon>
        <taxon>Bacilli</taxon>
        <taxon>Bacillales</taxon>
        <taxon>Paenibacillaceae</taxon>
        <taxon>Paenibacillus</taxon>
    </lineage>
</organism>
<accession>A0ABW5R1H1</accession>
<evidence type="ECO:0000313" key="2">
    <source>
        <dbReference type="Proteomes" id="UP001597493"/>
    </source>
</evidence>
<dbReference type="EMBL" id="JBHUMY010000031">
    <property type="protein sequence ID" value="MFD2662646.1"/>
    <property type="molecule type" value="Genomic_DNA"/>
</dbReference>
<dbReference type="Proteomes" id="UP001597493">
    <property type="component" value="Unassembled WGS sequence"/>
</dbReference>
<keyword evidence="2" id="KW-1185">Reference proteome</keyword>
<reference evidence="2" key="1">
    <citation type="journal article" date="2019" name="Int. J. Syst. Evol. Microbiol.">
        <title>The Global Catalogue of Microorganisms (GCM) 10K type strain sequencing project: providing services to taxonomists for standard genome sequencing and annotation.</title>
        <authorList>
            <consortium name="The Broad Institute Genomics Platform"/>
            <consortium name="The Broad Institute Genome Sequencing Center for Infectious Disease"/>
            <person name="Wu L."/>
            <person name="Ma J."/>
        </authorList>
    </citation>
    <scope>NUCLEOTIDE SEQUENCE [LARGE SCALE GENOMIC DNA]</scope>
    <source>
        <strain evidence="2">TISTR 1827</strain>
    </source>
</reference>
<proteinExistence type="predicted"/>
<dbReference type="InterPro" id="IPR015231">
    <property type="entry name" value="DUF1934"/>
</dbReference>
<dbReference type="RefSeq" id="WP_379277266.1">
    <property type="nucleotide sequence ID" value="NZ_JBHUGT010000043.1"/>
</dbReference>
<sequence>MSDRMNVRLKLIGKADGIANVQTYSGEWFRKEKSVYIRYEEPAQDAEAGANVRTLLRYRPGELSLVRRGGLESEQLFAPKARLRGYYRSPYASFELETATSRLAVRQAGEAGSEELPVPPFRLEWNYKLWVGGQVTGKFEIRLEVEPCAEVTDAENAEGGTKGT</sequence>
<dbReference type="InterPro" id="IPR012674">
    <property type="entry name" value="Calycin"/>
</dbReference>
<dbReference type="SUPFAM" id="SSF50814">
    <property type="entry name" value="Lipocalins"/>
    <property type="match status" value="1"/>
</dbReference>
<dbReference type="Gene3D" id="2.40.128.20">
    <property type="match status" value="1"/>
</dbReference>
<evidence type="ECO:0000313" key="1">
    <source>
        <dbReference type="EMBL" id="MFD2662646.1"/>
    </source>
</evidence>
<gene>
    <name evidence="1" type="ORF">ACFSW5_20520</name>
</gene>
<dbReference type="Pfam" id="PF09148">
    <property type="entry name" value="DUF1934"/>
    <property type="match status" value="1"/>
</dbReference>
<comment type="caution">
    <text evidence="1">The sequence shown here is derived from an EMBL/GenBank/DDBJ whole genome shotgun (WGS) entry which is preliminary data.</text>
</comment>